<evidence type="ECO:0000256" key="1">
    <source>
        <dbReference type="ARBA" id="ARBA00006974"/>
    </source>
</evidence>
<dbReference type="AlphaFoldDB" id="A0A9E7KQG3"/>
<accession>A0A9E7KQG3</accession>
<organism evidence="2 3">
    <name type="scientific">Musa troglodytarum</name>
    <name type="common">fe'i banana</name>
    <dbReference type="NCBI Taxonomy" id="320322"/>
    <lineage>
        <taxon>Eukaryota</taxon>
        <taxon>Viridiplantae</taxon>
        <taxon>Streptophyta</taxon>
        <taxon>Embryophyta</taxon>
        <taxon>Tracheophyta</taxon>
        <taxon>Spermatophyta</taxon>
        <taxon>Magnoliopsida</taxon>
        <taxon>Liliopsida</taxon>
        <taxon>Zingiberales</taxon>
        <taxon>Musaceae</taxon>
        <taxon>Musa</taxon>
    </lineage>
</organism>
<reference evidence="2" key="1">
    <citation type="submission" date="2022-05" db="EMBL/GenBank/DDBJ databases">
        <title>The Musa troglodytarum L. genome provides insights into the mechanism of non-climacteric behaviour and enrichment of carotenoids.</title>
        <authorList>
            <person name="Wang J."/>
        </authorList>
    </citation>
    <scope>NUCLEOTIDE SEQUENCE</scope>
    <source>
        <tissue evidence="2">Leaf</tissue>
    </source>
</reference>
<protein>
    <submittedName>
        <fullName evidence="2">Auxin responsive protein</fullName>
    </submittedName>
</protein>
<dbReference type="GO" id="GO:0009733">
    <property type="term" value="P:response to auxin"/>
    <property type="evidence" value="ECO:0007669"/>
    <property type="project" value="InterPro"/>
</dbReference>
<keyword evidence="3" id="KW-1185">Reference proteome</keyword>
<proteinExistence type="inferred from homology"/>
<name>A0A9E7KQG3_9LILI</name>
<dbReference type="InterPro" id="IPR003676">
    <property type="entry name" value="SAUR_fam"/>
</dbReference>
<sequence>MREMRRRLLSCMRLAGGSEAHEATPKGYVPVIVGRGPATERFLLQVKLFQDPCIVVLLAMATDELGHPKQGTLRIPCDVDHFRHVVGVISKSNRKLLPCKPSTRRIFHGDC</sequence>
<dbReference type="Proteomes" id="UP001055439">
    <property type="component" value="Chromosome 8"/>
</dbReference>
<evidence type="ECO:0000313" key="3">
    <source>
        <dbReference type="Proteomes" id="UP001055439"/>
    </source>
</evidence>
<dbReference type="EMBL" id="CP097510">
    <property type="protein sequence ID" value="URE25701.1"/>
    <property type="molecule type" value="Genomic_DNA"/>
</dbReference>
<dbReference type="PANTHER" id="PTHR31374:SF261">
    <property type="entry name" value="OS01G0768333 PROTEIN"/>
    <property type="match status" value="1"/>
</dbReference>
<dbReference type="OrthoDB" id="838391at2759"/>
<dbReference type="Pfam" id="PF02519">
    <property type="entry name" value="Auxin_inducible"/>
    <property type="match status" value="1"/>
</dbReference>
<dbReference type="PANTHER" id="PTHR31374">
    <property type="entry name" value="AUXIN-INDUCED PROTEIN-LIKE-RELATED"/>
    <property type="match status" value="1"/>
</dbReference>
<evidence type="ECO:0000313" key="2">
    <source>
        <dbReference type="EMBL" id="URE25701.1"/>
    </source>
</evidence>
<gene>
    <name evidence="2" type="ORF">MUK42_17733</name>
</gene>
<comment type="similarity">
    <text evidence="1">Belongs to the ARG7 family.</text>
</comment>